<name>A0A3S5ASR8_9PLAT</name>
<organism evidence="1 2">
    <name type="scientific">Protopolystoma xenopodis</name>
    <dbReference type="NCBI Taxonomy" id="117903"/>
    <lineage>
        <taxon>Eukaryota</taxon>
        <taxon>Metazoa</taxon>
        <taxon>Spiralia</taxon>
        <taxon>Lophotrochozoa</taxon>
        <taxon>Platyhelminthes</taxon>
        <taxon>Monogenea</taxon>
        <taxon>Polyopisthocotylea</taxon>
        <taxon>Polystomatidea</taxon>
        <taxon>Polystomatidae</taxon>
        <taxon>Protopolystoma</taxon>
    </lineage>
</organism>
<protein>
    <submittedName>
        <fullName evidence="1">Uncharacterized protein</fullName>
    </submittedName>
</protein>
<sequence length="65" mass="7028">MALWRSGGRVEMELGCHNSGSSPAGGADARNSGEVETAIDFGLKKNSFYKSNCLRYPVETYGILK</sequence>
<dbReference type="Proteomes" id="UP000784294">
    <property type="component" value="Unassembled WGS sequence"/>
</dbReference>
<comment type="caution">
    <text evidence="1">The sequence shown here is derived from an EMBL/GenBank/DDBJ whole genome shotgun (WGS) entry which is preliminary data.</text>
</comment>
<dbReference type="EMBL" id="CAAALY010119265">
    <property type="protein sequence ID" value="VEL31157.1"/>
    <property type="molecule type" value="Genomic_DNA"/>
</dbReference>
<dbReference type="AlphaFoldDB" id="A0A3S5ASR8"/>
<keyword evidence="2" id="KW-1185">Reference proteome</keyword>
<accession>A0A3S5ASR8</accession>
<gene>
    <name evidence="1" type="ORF">PXEA_LOCUS24597</name>
</gene>
<reference evidence="1" key="1">
    <citation type="submission" date="2018-11" db="EMBL/GenBank/DDBJ databases">
        <authorList>
            <consortium name="Pathogen Informatics"/>
        </authorList>
    </citation>
    <scope>NUCLEOTIDE SEQUENCE</scope>
</reference>
<proteinExistence type="predicted"/>
<evidence type="ECO:0000313" key="1">
    <source>
        <dbReference type="EMBL" id="VEL31157.1"/>
    </source>
</evidence>
<evidence type="ECO:0000313" key="2">
    <source>
        <dbReference type="Proteomes" id="UP000784294"/>
    </source>
</evidence>